<name>A0AC34GBA4_9BILA</name>
<evidence type="ECO:0000313" key="1">
    <source>
        <dbReference type="Proteomes" id="UP000887579"/>
    </source>
</evidence>
<evidence type="ECO:0000313" key="2">
    <source>
        <dbReference type="WBParaSite" id="ES5_v2.g27048.t1"/>
    </source>
</evidence>
<sequence length="419" mass="47254">MTSEDTSTSVASAAVDTGVNPYWAAAEAAMRDAGVGAAKSEANFTNYSYPAAPIYSSYYPSPYASVPMPSVADSAYIWPTQMPQYIPPPPPPRPMPPQQYHPRPLQRPQRLDGGTRVPFNYASQQPPQQRQRFSMTFQRPQHGNVNRFASSNPLAPAAESDILGDPNGGFFLRGRHPPALKNYVSRALAHPKTSEERIKCENYLYSKIEPLMLSGTVFFLKWDTEPLPHEKNYELTSSWTPASKLKPNSTSSATNSNKRENRRQESSRPECMSGPDIYLVPPPRSSFSAISESPFIERGKKNKKRKNNNPFGSRFDGDYDMSDAKRVKGEKFGTNHTANWLEDWIESRKNRSRLSNSLNFMSFQERPYRRKAILPTYDGSRLARCLPKVLSNLGQDMVDEYFVRNEGRFDPGDCEEIVG</sequence>
<reference evidence="2" key="1">
    <citation type="submission" date="2022-11" db="UniProtKB">
        <authorList>
            <consortium name="WormBaseParasite"/>
        </authorList>
    </citation>
    <scope>IDENTIFICATION</scope>
</reference>
<protein>
    <submittedName>
        <fullName evidence="2">Uncharacterized protein</fullName>
    </submittedName>
</protein>
<dbReference type="Proteomes" id="UP000887579">
    <property type="component" value="Unplaced"/>
</dbReference>
<accession>A0AC34GBA4</accession>
<dbReference type="WBParaSite" id="ES5_v2.g27048.t1">
    <property type="protein sequence ID" value="ES5_v2.g27048.t1"/>
    <property type="gene ID" value="ES5_v2.g27048"/>
</dbReference>
<organism evidence="1 2">
    <name type="scientific">Panagrolaimus sp. ES5</name>
    <dbReference type="NCBI Taxonomy" id="591445"/>
    <lineage>
        <taxon>Eukaryota</taxon>
        <taxon>Metazoa</taxon>
        <taxon>Ecdysozoa</taxon>
        <taxon>Nematoda</taxon>
        <taxon>Chromadorea</taxon>
        <taxon>Rhabditida</taxon>
        <taxon>Tylenchina</taxon>
        <taxon>Panagrolaimomorpha</taxon>
        <taxon>Panagrolaimoidea</taxon>
        <taxon>Panagrolaimidae</taxon>
        <taxon>Panagrolaimus</taxon>
    </lineage>
</organism>
<proteinExistence type="predicted"/>